<protein>
    <submittedName>
        <fullName evidence="1">Protein kinase</fullName>
    </submittedName>
</protein>
<keyword evidence="2" id="KW-1185">Reference proteome</keyword>
<dbReference type="RefSeq" id="WP_216457803.1">
    <property type="nucleotide sequence ID" value="NZ_JAHLQL010000007.1"/>
</dbReference>
<evidence type="ECO:0000313" key="1">
    <source>
        <dbReference type="EMBL" id="MBU5593116.1"/>
    </source>
</evidence>
<dbReference type="GO" id="GO:0016301">
    <property type="term" value="F:kinase activity"/>
    <property type="evidence" value="ECO:0007669"/>
    <property type="project" value="UniProtKB-KW"/>
</dbReference>
<reference evidence="1 2" key="1">
    <citation type="submission" date="2021-06" db="EMBL/GenBank/DDBJ databases">
        <authorList>
            <person name="Sun Q."/>
            <person name="Li D."/>
        </authorList>
    </citation>
    <scope>NUCLEOTIDE SEQUENCE [LARGE SCALE GENOMIC DNA]</scope>
    <source>
        <strain evidence="1 2">MSJ-4</strain>
    </source>
</reference>
<keyword evidence="1" id="KW-0418">Kinase</keyword>
<dbReference type="EMBL" id="JAHLQL010000007">
    <property type="protein sequence ID" value="MBU5593116.1"/>
    <property type="molecule type" value="Genomic_DNA"/>
</dbReference>
<proteinExistence type="predicted"/>
<keyword evidence="1" id="KW-0808">Transferase</keyword>
<accession>A0ABS6F3M2</accession>
<comment type="caution">
    <text evidence="1">The sequence shown here is derived from an EMBL/GenBank/DDBJ whole genome shotgun (WGS) entry which is preliminary data.</text>
</comment>
<gene>
    <name evidence="1" type="ORF">KQI89_15310</name>
</gene>
<evidence type="ECO:0000313" key="2">
    <source>
        <dbReference type="Proteomes" id="UP000736583"/>
    </source>
</evidence>
<name>A0ABS6F3M2_9CLOT</name>
<dbReference type="Proteomes" id="UP000736583">
    <property type="component" value="Unassembled WGS sequence"/>
</dbReference>
<organism evidence="1 2">
    <name type="scientific">Clostridium simiarum</name>
    <dbReference type="NCBI Taxonomy" id="2841506"/>
    <lineage>
        <taxon>Bacteria</taxon>
        <taxon>Bacillati</taxon>
        <taxon>Bacillota</taxon>
        <taxon>Clostridia</taxon>
        <taxon>Eubacteriales</taxon>
        <taxon>Clostridiaceae</taxon>
        <taxon>Clostridium</taxon>
    </lineage>
</organism>
<sequence>MSSDHKSVKGPYHNFDINLLDCEFLGRGNNGIVYLLPDGNVIKICFEHKSFEREYAILEAVNGNKYFPRLYEVGGNYMIRECVPGESLSHYIAKNGLDEELSLKIIELLKEFISLNFTKIDIRCKDIFVQPNGILKVIDPKKFYTKERSFPRHLSKGLYKLGVLDTFLQALKDNEPKFYKSWYPEIDKYIKETYES</sequence>